<comment type="caution">
    <text evidence="1">The sequence shown here is derived from an EMBL/GenBank/DDBJ whole genome shotgun (WGS) entry which is preliminary data.</text>
</comment>
<sequence>VTKTLPRTFIHAIEFNTDTAITVSAGTHVEAYAVKAFRIIFNGKQIINIDGLIIADDTEIAGPELLRELNQYAASVASTAGYYKITFDPPLPPGDVQIEIQFTSAQHIGADGGGTVTAGDFDLEVLIEPNYKGKTRIPYWRSGYFADGAESGDRHHYLPALSFPLRILMLCTHDGATRSSTAYNSLEISYLGDVIWDGAMAKLTNEMQQKSGVAASAGCFIKVFPQGLKISPETLKLKLNLTAGTAVYTEWVAICW</sequence>
<proteinExistence type="predicted"/>
<protein>
    <submittedName>
        <fullName evidence="1">Uncharacterized protein</fullName>
    </submittedName>
</protein>
<name>X1A0J5_9ZZZZ</name>
<reference evidence="1" key="1">
    <citation type="journal article" date="2014" name="Front. Microbiol.">
        <title>High frequency of phylogenetically diverse reductive dehalogenase-homologous genes in deep subseafloor sedimentary metagenomes.</title>
        <authorList>
            <person name="Kawai M."/>
            <person name="Futagami T."/>
            <person name="Toyoda A."/>
            <person name="Takaki Y."/>
            <person name="Nishi S."/>
            <person name="Hori S."/>
            <person name="Arai W."/>
            <person name="Tsubouchi T."/>
            <person name="Morono Y."/>
            <person name="Uchiyama I."/>
            <person name="Ito T."/>
            <person name="Fujiyama A."/>
            <person name="Inagaki F."/>
            <person name="Takami H."/>
        </authorList>
    </citation>
    <scope>NUCLEOTIDE SEQUENCE</scope>
    <source>
        <strain evidence="1">Expedition CK06-06</strain>
    </source>
</reference>
<gene>
    <name evidence="1" type="ORF">S01H4_16092</name>
</gene>
<accession>X1A0J5</accession>
<dbReference type="EMBL" id="BART01007048">
    <property type="protein sequence ID" value="GAG53806.1"/>
    <property type="molecule type" value="Genomic_DNA"/>
</dbReference>
<evidence type="ECO:0000313" key="1">
    <source>
        <dbReference type="EMBL" id="GAG53806.1"/>
    </source>
</evidence>
<dbReference type="AlphaFoldDB" id="X1A0J5"/>
<organism evidence="1">
    <name type="scientific">marine sediment metagenome</name>
    <dbReference type="NCBI Taxonomy" id="412755"/>
    <lineage>
        <taxon>unclassified sequences</taxon>
        <taxon>metagenomes</taxon>
        <taxon>ecological metagenomes</taxon>
    </lineage>
</organism>
<feature type="non-terminal residue" evidence="1">
    <location>
        <position position="1"/>
    </location>
</feature>